<reference evidence="2" key="1">
    <citation type="submission" date="2023-08" db="EMBL/GenBank/DDBJ databases">
        <title>Black Yeasts Isolated from many extreme environments.</title>
        <authorList>
            <person name="Coleine C."/>
            <person name="Stajich J.E."/>
            <person name="Selbmann L."/>
        </authorList>
    </citation>
    <scope>NUCLEOTIDE SEQUENCE</scope>
    <source>
        <strain evidence="2">CCFEE 5810</strain>
    </source>
</reference>
<organism evidence="2 3">
    <name type="scientific">Elasticomyces elasticus</name>
    <dbReference type="NCBI Taxonomy" id="574655"/>
    <lineage>
        <taxon>Eukaryota</taxon>
        <taxon>Fungi</taxon>
        <taxon>Dikarya</taxon>
        <taxon>Ascomycota</taxon>
        <taxon>Pezizomycotina</taxon>
        <taxon>Dothideomycetes</taxon>
        <taxon>Dothideomycetidae</taxon>
        <taxon>Mycosphaerellales</taxon>
        <taxon>Teratosphaeriaceae</taxon>
        <taxon>Elasticomyces</taxon>
    </lineage>
</organism>
<dbReference type="AlphaFoldDB" id="A0AAN8A3Q7"/>
<proteinExistence type="predicted"/>
<evidence type="ECO:0000313" key="2">
    <source>
        <dbReference type="EMBL" id="KAK5702545.1"/>
    </source>
</evidence>
<evidence type="ECO:0000313" key="3">
    <source>
        <dbReference type="Proteomes" id="UP001310594"/>
    </source>
</evidence>
<dbReference type="SUPFAM" id="SSF140361">
    <property type="entry name" value="MIT domain-like"/>
    <property type="match status" value="1"/>
</dbReference>
<feature type="region of interest" description="Disordered" evidence="1">
    <location>
        <begin position="409"/>
        <end position="430"/>
    </location>
</feature>
<feature type="compositionally biased region" description="Basic and acidic residues" evidence="1">
    <location>
        <begin position="301"/>
        <end position="315"/>
    </location>
</feature>
<evidence type="ECO:0000256" key="1">
    <source>
        <dbReference type="SAM" id="MobiDB-lite"/>
    </source>
</evidence>
<feature type="compositionally biased region" description="Polar residues" evidence="1">
    <location>
        <begin position="321"/>
        <end position="332"/>
    </location>
</feature>
<dbReference type="PANTHER" id="PTHR40130">
    <property type="entry name" value="EXPRESSED PROTEIN"/>
    <property type="match status" value="1"/>
</dbReference>
<feature type="region of interest" description="Disordered" evidence="1">
    <location>
        <begin position="81"/>
        <end position="182"/>
    </location>
</feature>
<gene>
    <name evidence="2" type="ORF">LTR97_003490</name>
</gene>
<dbReference type="Gene3D" id="1.20.58.80">
    <property type="entry name" value="Phosphotransferase system, lactose/cellobiose-type IIA subunit"/>
    <property type="match status" value="1"/>
</dbReference>
<sequence>MAEIAPITTAHAYARKAAEEIQHAQWAEAAEEHQHAAVDLARAAKTTTDHEALRTLRLIEQEHHKLAQIIRSRGAVPVHEAASDRPAVIEHSQSHPVPRSTSAEFAATQPSPTSALAGTRIGSQARDASPSLAREIASRRGIPQPSRTHPSAAAQARARQLSPESPRATRPSRGSRIPSSVVDSQASLALTNQAKPVEEDDGFVKFYSSLREGTMSKLSSALAFAGLPLTADDIKPEKKQTVTARSEPDARKYISEAALAALDEDRRHRGQLGHGFNPAESFYVVPPTGMMTSFAEITRRRLQDDDKDDFVDAREGPVPTSPRTNSSGSQAGTGRISFGKNRTHEELELENSTLKLTLEQLASRLANFEAHAQDASMMALEQSMVLSRAPHPAPAEPNRALERRLKELEKQAAKDAEEKLELKEQTAKQEKELKKWNSRFDKLHQSAVTKQKARGLAKKVEDEAEGIAAPASPAD</sequence>
<dbReference type="PANTHER" id="PTHR40130:SF1">
    <property type="entry name" value="SPINDLE POLE BODY-ASSOCIATED PROTEIN CUT12 DOMAIN-CONTAINING PROTEIN"/>
    <property type="match status" value="1"/>
</dbReference>
<accession>A0AAN8A3Q7</accession>
<dbReference type="Proteomes" id="UP001310594">
    <property type="component" value="Unassembled WGS sequence"/>
</dbReference>
<comment type="caution">
    <text evidence="2">The sequence shown here is derived from an EMBL/GenBank/DDBJ whole genome shotgun (WGS) entry which is preliminary data.</text>
</comment>
<feature type="compositionally biased region" description="Polar residues" evidence="1">
    <location>
        <begin position="99"/>
        <end position="116"/>
    </location>
</feature>
<dbReference type="EMBL" id="JAVRQU010000005">
    <property type="protein sequence ID" value="KAK5702545.1"/>
    <property type="molecule type" value="Genomic_DNA"/>
</dbReference>
<protein>
    <submittedName>
        <fullName evidence="2">Uncharacterized protein</fullName>
    </submittedName>
</protein>
<feature type="region of interest" description="Disordered" evidence="1">
    <location>
        <begin position="301"/>
        <end position="341"/>
    </location>
</feature>
<feature type="region of interest" description="Disordered" evidence="1">
    <location>
        <begin position="446"/>
        <end position="475"/>
    </location>
</feature>
<name>A0AAN8A3Q7_9PEZI</name>